<protein>
    <recommendedName>
        <fullName evidence="3">acid phosphatase</fullName>
        <ecNumber evidence="3">3.1.3.2</ecNumber>
    </recommendedName>
</protein>
<evidence type="ECO:0000256" key="5">
    <source>
        <dbReference type="ARBA" id="ARBA00022801"/>
    </source>
</evidence>
<evidence type="ECO:0000256" key="2">
    <source>
        <dbReference type="ARBA" id="ARBA00005375"/>
    </source>
</evidence>
<evidence type="ECO:0000313" key="9">
    <source>
        <dbReference type="Proteomes" id="UP001566132"/>
    </source>
</evidence>
<evidence type="ECO:0000256" key="6">
    <source>
        <dbReference type="ARBA" id="ARBA00023157"/>
    </source>
</evidence>
<dbReference type="InterPro" id="IPR029033">
    <property type="entry name" value="His_PPase_superfam"/>
</dbReference>
<dbReference type="InterPro" id="IPR000560">
    <property type="entry name" value="His_Pase_clade-2"/>
</dbReference>
<comment type="catalytic activity">
    <reaction evidence="1">
        <text>a phosphate monoester + H2O = an alcohol + phosphate</text>
        <dbReference type="Rhea" id="RHEA:15017"/>
        <dbReference type="ChEBI" id="CHEBI:15377"/>
        <dbReference type="ChEBI" id="CHEBI:30879"/>
        <dbReference type="ChEBI" id="CHEBI:43474"/>
        <dbReference type="ChEBI" id="CHEBI:67140"/>
        <dbReference type="EC" id="3.1.3.2"/>
    </reaction>
</comment>
<dbReference type="InterPro" id="IPR050645">
    <property type="entry name" value="Histidine_acid_phosphatase"/>
</dbReference>
<dbReference type="PANTHER" id="PTHR11567">
    <property type="entry name" value="ACID PHOSPHATASE-RELATED"/>
    <property type="match status" value="1"/>
</dbReference>
<dbReference type="Proteomes" id="UP001566132">
    <property type="component" value="Unassembled WGS sequence"/>
</dbReference>
<keyword evidence="7" id="KW-0325">Glycoprotein</keyword>
<gene>
    <name evidence="8" type="ORF">ABEB36_006004</name>
</gene>
<dbReference type="Pfam" id="PF00328">
    <property type="entry name" value="His_Phos_2"/>
    <property type="match status" value="1"/>
</dbReference>
<comment type="caution">
    <text evidence="8">The sequence shown here is derived from an EMBL/GenBank/DDBJ whole genome shotgun (WGS) entry which is preliminary data.</text>
</comment>
<evidence type="ECO:0000256" key="7">
    <source>
        <dbReference type="ARBA" id="ARBA00023180"/>
    </source>
</evidence>
<accession>A0ABD1F3Z3</accession>
<dbReference type="CDD" id="cd07061">
    <property type="entry name" value="HP_HAP_like"/>
    <property type="match status" value="1"/>
</dbReference>
<keyword evidence="9" id="KW-1185">Reference proteome</keyword>
<dbReference type="SUPFAM" id="SSF53254">
    <property type="entry name" value="Phosphoglycerate mutase-like"/>
    <property type="match status" value="1"/>
</dbReference>
<comment type="similarity">
    <text evidence="2">Belongs to the histidine acid phosphatase family.</text>
</comment>
<keyword evidence="6" id="KW-1015">Disulfide bond</keyword>
<dbReference type="Gene3D" id="3.40.50.1240">
    <property type="entry name" value="Phosphoglycerate mutase-like"/>
    <property type="match status" value="1"/>
</dbReference>
<dbReference type="GO" id="GO:0003993">
    <property type="term" value="F:acid phosphatase activity"/>
    <property type="evidence" value="ECO:0007669"/>
    <property type="project" value="UniProtKB-EC"/>
</dbReference>
<proteinExistence type="inferred from homology"/>
<reference evidence="8 9" key="1">
    <citation type="submission" date="2024-05" db="EMBL/GenBank/DDBJ databases">
        <title>Genetic variation in Jamaican populations of the coffee berry borer (Hypothenemus hampei).</title>
        <authorList>
            <person name="Errbii M."/>
            <person name="Myrie A."/>
        </authorList>
    </citation>
    <scope>NUCLEOTIDE SEQUENCE [LARGE SCALE GENOMIC DNA]</scope>
    <source>
        <strain evidence="8">JA-Hopewell-2020-01-JO</strain>
        <tissue evidence="8">Whole body</tissue>
    </source>
</reference>
<dbReference type="PANTHER" id="PTHR11567:SF211">
    <property type="entry name" value="PROSTATIC ACID PHOSPHATASE"/>
    <property type="match status" value="1"/>
</dbReference>
<name>A0ABD1F3Z3_HYPHA</name>
<evidence type="ECO:0000256" key="1">
    <source>
        <dbReference type="ARBA" id="ARBA00000032"/>
    </source>
</evidence>
<keyword evidence="5" id="KW-0378">Hydrolase</keyword>
<sequence>MSELIFKLFLLKYFIFIFTFAHAYSFGNNFFIEKPNNNYDSEEDYFGHHHHHHHHEDYNDDDVNDVDQISNTLIQSHIIFRHGNRTPDSFQELYPNDPYLNETYYPYGLGQLTNAGKLREFTVGTSLRKRYQTFLSDMFLSEEVEAISTDFNRTKASLELVLAGLYPPRREQIWNNQLMWQPIPYNFAPRAQDSLLMGILCPKYVEMYQEVLNSIVMQKQFKNFHKIFKYVSSFSGLNVTTYGDIYNLYFGLSTEEEYGLVLPEWTRRVWPESITNIAIREYYVLMAENDMRKMASGYLFKKIVDEAVLKISRTDNKKKIFLYSAHENNIAQLLIFLGVFKPHIPNYGAHVILELHKIKEEFGIKVFYQNWQTQQPELLKIPDCNEFCSFKQFVKLFQKYIPNKNLCGN</sequence>
<dbReference type="EMBL" id="JBDJPC010000004">
    <property type="protein sequence ID" value="KAL1506684.1"/>
    <property type="molecule type" value="Genomic_DNA"/>
</dbReference>
<organism evidence="8 9">
    <name type="scientific">Hypothenemus hampei</name>
    <name type="common">Coffee berry borer</name>
    <dbReference type="NCBI Taxonomy" id="57062"/>
    <lineage>
        <taxon>Eukaryota</taxon>
        <taxon>Metazoa</taxon>
        <taxon>Ecdysozoa</taxon>
        <taxon>Arthropoda</taxon>
        <taxon>Hexapoda</taxon>
        <taxon>Insecta</taxon>
        <taxon>Pterygota</taxon>
        <taxon>Neoptera</taxon>
        <taxon>Endopterygota</taxon>
        <taxon>Coleoptera</taxon>
        <taxon>Polyphaga</taxon>
        <taxon>Cucujiformia</taxon>
        <taxon>Curculionidae</taxon>
        <taxon>Scolytinae</taxon>
        <taxon>Hypothenemus</taxon>
    </lineage>
</organism>
<keyword evidence="4" id="KW-0732">Signal</keyword>
<evidence type="ECO:0000256" key="3">
    <source>
        <dbReference type="ARBA" id="ARBA00012646"/>
    </source>
</evidence>
<evidence type="ECO:0000313" key="8">
    <source>
        <dbReference type="EMBL" id="KAL1506684.1"/>
    </source>
</evidence>
<dbReference type="AlphaFoldDB" id="A0ABD1F3Z3"/>
<evidence type="ECO:0000256" key="4">
    <source>
        <dbReference type="ARBA" id="ARBA00022729"/>
    </source>
</evidence>
<dbReference type="EC" id="3.1.3.2" evidence="3"/>